<keyword evidence="2" id="KW-0175">Coiled coil</keyword>
<keyword evidence="7" id="KW-1185">Reference proteome</keyword>
<evidence type="ECO:0000259" key="5">
    <source>
        <dbReference type="Pfam" id="PF04677"/>
    </source>
</evidence>
<organism evidence="6 7">
    <name type="scientific">Sugiyamaella lignohabitans</name>
    <dbReference type="NCBI Taxonomy" id="796027"/>
    <lineage>
        <taxon>Eukaryota</taxon>
        <taxon>Fungi</taxon>
        <taxon>Dikarya</taxon>
        <taxon>Ascomycota</taxon>
        <taxon>Saccharomycotina</taxon>
        <taxon>Dipodascomycetes</taxon>
        <taxon>Dipodascales</taxon>
        <taxon>Trichomonascaceae</taxon>
        <taxon>Sugiyamaella</taxon>
    </lineage>
</organism>
<evidence type="ECO:0000259" key="4">
    <source>
        <dbReference type="Pfam" id="PF04676"/>
    </source>
</evidence>
<reference evidence="6 7" key="1">
    <citation type="submission" date="2016-02" db="EMBL/GenBank/DDBJ databases">
        <title>Complete genome sequence and transcriptome regulation of the pentose utilising yeast Sugiyamaella lignohabitans.</title>
        <authorList>
            <person name="Bellasio M."/>
            <person name="Peymann A."/>
            <person name="Valli M."/>
            <person name="Sipitzky M."/>
            <person name="Graf A."/>
            <person name="Sauer M."/>
            <person name="Marx H."/>
            <person name="Mattanovich D."/>
        </authorList>
    </citation>
    <scope>NUCLEOTIDE SEQUENCE [LARGE SCALE GENOMIC DNA]</scope>
    <source>
        <strain evidence="6 7">CBS 10342</strain>
    </source>
</reference>
<dbReference type="InterPro" id="IPR040194">
    <property type="entry name" value="Cwf19-like"/>
</dbReference>
<gene>
    <name evidence="6" type="ORF">AWJ20_5082</name>
</gene>
<dbReference type="RefSeq" id="XP_018736601.1">
    <property type="nucleotide sequence ID" value="XM_018882200.1"/>
</dbReference>
<name>A0A167EIJ2_9ASCO</name>
<evidence type="ECO:0000256" key="2">
    <source>
        <dbReference type="SAM" id="Coils"/>
    </source>
</evidence>
<comment type="similarity">
    <text evidence="1">Belongs to the CWF19 family.</text>
</comment>
<dbReference type="PANTHER" id="PTHR12072:SF5">
    <property type="entry name" value="CWF19-LIKE PROTEIN 2"/>
    <property type="match status" value="1"/>
</dbReference>
<protein>
    <submittedName>
        <fullName evidence="6">Uncharacterized protein</fullName>
    </submittedName>
</protein>
<sequence>MPGNGEDESRDAGQRSRSELSDHSYRSELTKRHESGHRSDHSWRSQDRRESSSRHDSLSENRSHRSDRSDREYHHSHKHHNQESRDRHREHGRSRDEDRERDRRRHRHSRDGESSKRHERHENDRRDKNKRTHERESGDHGKDTSIKSSQSTSSLSKKPRVEESTEDGDWVVAEDTGNFYSKPDFVTKNSSHDPVDSITSTPITENTESPVAFTSSREQTQTPRATTTDDIASVSPDDGEISDMPEPSQPPPVSIAAATLPTVNDLNKLKAAILKAELQGNTSKVEDLKKEYDELSKRVLPATSEVDNISDGIDNSNKPAAIDIRFNRIPASKLTNSADPSVQDMLREEINSRDDRLDLKMAEQISRDGGYINDLDYMDDNVEKLATIAQKSEQNLRNQMIEKTRRLNESISECRLCLEEGGSSGTTIISIATQVYLCVAPEPAIVKGTVAIVPMDHYTNTLECSDDEWEEIRNFMKSLTQMWHKKRKGVLFYENAVNRSGRLHASIFAVPVPFHLLDSAPGFFQESIIALSDEWSSHRHIIDTRKPTTATQNVDPKYLFRTSIAKQAPYFHVWFNINGGIGHIVEDTAHWPKGDRFARDVIGGMLRLDPVLIRQSTKWIKGSSERDFIDELWHDFDWTLAIAR</sequence>
<feature type="compositionally biased region" description="Low complexity" evidence="3">
    <location>
        <begin position="146"/>
        <end position="156"/>
    </location>
</feature>
<dbReference type="Proteomes" id="UP000189580">
    <property type="component" value="Chromosome d"/>
</dbReference>
<accession>A0A167EIJ2</accession>
<dbReference type="Pfam" id="PF04677">
    <property type="entry name" value="CwfJ_C_1"/>
    <property type="match status" value="1"/>
</dbReference>
<dbReference type="AlphaFoldDB" id="A0A167EIJ2"/>
<feature type="compositionally biased region" description="Polar residues" evidence="3">
    <location>
        <begin position="197"/>
        <end position="230"/>
    </location>
</feature>
<dbReference type="InterPro" id="IPR006768">
    <property type="entry name" value="Cwf19-like_C_dom-1"/>
</dbReference>
<evidence type="ECO:0000313" key="7">
    <source>
        <dbReference type="Proteomes" id="UP000189580"/>
    </source>
</evidence>
<feature type="compositionally biased region" description="Basic and acidic residues" evidence="3">
    <location>
        <begin position="110"/>
        <end position="145"/>
    </location>
</feature>
<proteinExistence type="inferred from homology"/>
<dbReference type="OrthoDB" id="2113965at2759"/>
<dbReference type="PANTHER" id="PTHR12072">
    <property type="entry name" value="CWF19, CELL CYCLE CONTROL PROTEIN"/>
    <property type="match status" value="1"/>
</dbReference>
<dbReference type="GeneID" id="30037285"/>
<dbReference type="GO" id="GO:0000398">
    <property type="term" value="P:mRNA splicing, via spliceosome"/>
    <property type="evidence" value="ECO:0007669"/>
    <property type="project" value="TreeGrafter"/>
</dbReference>
<dbReference type="EMBL" id="CP014502">
    <property type="protein sequence ID" value="ANB14124.1"/>
    <property type="molecule type" value="Genomic_DNA"/>
</dbReference>
<evidence type="ECO:0000256" key="3">
    <source>
        <dbReference type="SAM" id="MobiDB-lite"/>
    </source>
</evidence>
<dbReference type="Pfam" id="PF04676">
    <property type="entry name" value="CwfJ_C_2"/>
    <property type="match status" value="1"/>
</dbReference>
<dbReference type="InterPro" id="IPR006767">
    <property type="entry name" value="Cwf19-like_C_dom-2"/>
</dbReference>
<feature type="region of interest" description="Disordered" evidence="3">
    <location>
        <begin position="1"/>
        <end position="250"/>
    </location>
</feature>
<dbReference type="GO" id="GO:0071014">
    <property type="term" value="C:post-mRNA release spliceosomal complex"/>
    <property type="evidence" value="ECO:0007669"/>
    <property type="project" value="TreeGrafter"/>
</dbReference>
<feature type="compositionally biased region" description="Basic and acidic residues" evidence="3">
    <location>
        <begin position="81"/>
        <end position="101"/>
    </location>
</feature>
<feature type="domain" description="Cwf19-like protein C-terminal" evidence="4">
    <location>
        <begin position="534"/>
        <end position="639"/>
    </location>
</feature>
<evidence type="ECO:0000256" key="1">
    <source>
        <dbReference type="ARBA" id="ARBA00006795"/>
    </source>
</evidence>
<feature type="domain" description="Cwf19-like C-terminal" evidence="5">
    <location>
        <begin position="402"/>
        <end position="524"/>
    </location>
</feature>
<evidence type="ECO:0000313" key="6">
    <source>
        <dbReference type="EMBL" id="ANB14124.1"/>
    </source>
</evidence>
<feature type="compositionally biased region" description="Basic and acidic residues" evidence="3">
    <location>
        <begin position="10"/>
        <end position="73"/>
    </location>
</feature>
<feature type="coiled-coil region" evidence="2">
    <location>
        <begin position="271"/>
        <end position="298"/>
    </location>
</feature>
<dbReference type="KEGG" id="slb:AWJ20_5082"/>